<dbReference type="InterPro" id="IPR029058">
    <property type="entry name" value="AB_hydrolase_fold"/>
</dbReference>
<dbReference type="GO" id="GO:0016787">
    <property type="term" value="F:hydrolase activity"/>
    <property type="evidence" value="ECO:0007669"/>
    <property type="project" value="InterPro"/>
</dbReference>
<gene>
    <name evidence="2" type="ORF">Sangu_1106700</name>
</gene>
<accession>A0AAW2P1G2</accession>
<comment type="caution">
    <text evidence="2">The sequence shown here is derived from an EMBL/GenBank/DDBJ whole genome shotgun (WGS) entry which is preliminary data.</text>
</comment>
<evidence type="ECO:0000259" key="1">
    <source>
        <dbReference type="Pfam" id="PF01738"/>
    </source>
</evidence>
<feature type="domain" description="Dienelactone hydrolase" evidence="1">
    <location>
        <begin position="29"/>
        <end position="84"/>
    </location>
</feature>
<dbReference type="PANTHER" id="PTHR17630:SF52">
    <property type="entry name" value="ENDO-1,3-1,4-BETA-D-GLUCANASE-LIKE PROTEIN"/>
    <property type="match status" value="1"/>
</dbReference>
<dbReference type="EMBL" id="JACGWK010000006">
    <property type="protein sequence ID" value="KAL0348789.1"/>
    <property type="molecule type" value="Genomic_DNA"/>
</dbReference>
<organism evidence="2">
    <name type="scientific">Sesamum angustifolium</name>
    <dbReference type="NCBI Taxonomy" id="2727405"/>
    <lineage>
        <taxon>Eukaryota</taxon>
        <taxon>Viridiplantae</taxon>
        <taxon>Streptophyta</taxon>
        <taxon>Embryophyta</taxon>
        <taxon>Tracheophyta</taxon>
        <taxon>Spermatophyta</taxon>
        <taxon>Magnoliopsida</taxon>
        <taxon>eudicotyledons</taxon>
        <taxon>Gunneridae</taxon>
        <taxon>Pentapetalae</taxon>
        <taxon>asterids</taxon>
        <taxon>lamiids</taxon>
        <taxon>Lamiales</taxon>
        <taxon>Pedaliaceae</taxon>
        <taxon>Sesamum</taxon>
    </lineage>
</organism>
<dbReference type="PANTHER" id="PTHR17630">
    <property type="entry name" value="DIENELACTONE HYDROLASE"/>
    <property type="match status" value="1"/>
</dbReference>
<dbReference type="SUPFAM" id="SSF53474">
    <property type="entry name" value="alpha/beta-Hydrolases"/>
    <property type="match status" value="1"/>
</dbReference>
<dbReference type="InterPro" id="IPR002925">
    <property type="entry name" value="Dienelactn_hydro"/>
</dbReference>
<sequence length="250" mass="27009">MSGPQCAHNPPTLDPASGAGHVQQLGGLNTYVTGDQDSKLAVILLADAFGWEVPKLRKLADKVAASGFLVVVPDFYYGDQFTREKAGPGWVETHPPDRGCEDAKNIIAALKSKCPKLELQVFAGEVQAQCHSGLHHGGGKARLCARCRSAPFASIERKLDEANSFQRPGEMMHQWQRAALHGRGMVAVRLAKYDCIEAAVVLHPGPITVEEINEVKTPIAILGAEIDHIAPPEMIKRLADVLSSKPEARN</sequence>
<dbReference type="Gene3D" id="3.40.50.1820">
    <property type="entry name" value="alpha/beta hydrolase"/>
    <property type="match status" value="2"/>
</dbReference>
<reference evidence="2" key="2">
    <citation type="journal article" date="2024" name="Plant">
        <title>Genomic evolution and insights into agronomic trait innovations of Sesamum species.</title>
        <authorList>
            <person name="Miao H."/>
            <person name="Wang L."/>
            <person name="Qu L."/>
            <person name="Liu H."/>
            <person name="Sun Y."/>
            <person name="Le M."/>
            <person name="Wang Q."/>
            <person name="Wei S."/>
            <person name="Zheng Y."/>
            <person name="Lin W."/>
            <person name="Duan Y."/>
            <person name="Cao H."/>
            <person name="Xiong S."/>
            <person name="Wang X."/>
            <person name="Wei L."/>
            <person name="Li C."/>
            <person name="Ma Q."/>
            <person name="Ju M."/>
            <person name="Zhao R."/>
            <person name="Li G."/>
            <person name="Mu C."/>
            <person name="Tian Q."/>
            <person name="Mei H."/>
            <person name="Zhang T."/>
            <person name="Gao T."/>
            <person name="Zhang H."/>
        </authorList>
    </citation>
    <scope>NUCLEOTIDE SEQUENCE</scope>
    <source>
        <strain evidence="2">G01</strain>
    </source>
</reference>
<protein>
    <recommendedName>
        <fullName evidence="1">Dienelactone hydrolase domain-containing protein</fullName>
    </recommendedName>
</protein>
<dbReference type="AlphaFoldDB" id="A0AAW2P1G2"/>
<reference evidence="2" key="1">
    <citation type="submission" date="2020-06" db="EMBL/GenBank/DDBJ databases">
        <authorList>
            <person name="Li T."/>
            <person name="Hu X."/>
            <person name="Zhang T."/>
            <person name="Song X."/>
            <person name="Zhang H."/>
            <person name="Dai N."/>
            <person name="Sheng W."/>
            <person name="Hou X."/>
            <person name="Wei L."/>
        </authorList>
    </citation>
    <scope>NUCLEOTIDE SEQUENCE</scope>
    <source>
        <strain evidence="2">G01</strain>
        <tissue evidence="2">Leaf</tissue>
    </source>
</reference>
<name>A0AAW2P1G2_9LAMI</name>
<dbReference type="Pfam" id="PF01738">
    <property type="entry name" value="DLH"/>
    <property type="match status" value="1"/>
</dbReference>
<evidence type="ECO:0000313" key="2">
    <source>
        <dbReference type="EMBL" id="KAL0348789.1"/>
    </source>
</evidence>
<proteinExistence type="predicted"/>